<evidence type="ECO:0000256" key="6">
    <source>
        <dbReference type="SAM" id="Phobius"/>
    </source>
</evidence>
<dbReference type="Proteomes" id="UP000310754">
    <property type="component" value="Unassembled WGS sequence"/>
</dbReference>
<gene>
    <name evidence="9" type="ORF">E6C51_17575</name>
</gene>
<keyword evidence="6" id="KW-0472">Membrane</keyword>
<evidence type="ECO:0000313" key="10">
    <source>
        <dbReference type="Proteomes" id="UP000310754"/>
    </source>
</evidence>
<evidence type="ECO:0000256" key="3">
    <source>
        <dbReference type="ARBA" id="ARBA00029447"/>
    </source>
</evidence>
<dbReference type="PANTHER" id="PTHR43531">
    <property type="entry name" value="PROTEIN ICFG"/>
    <property type="match status" value="1"/>
</dbReference>
<dbReference type="InterPro" id="IPR004089">
    <property type="entry name" value="MCPsignal_dom"/>
</dbReference>
<dbReference type="AlphaFoldDB" id="A0A4S3ZPT6"/>
<accession>A0A4S3ZPT6</accession>
<keyword evidence="2" id="KW-0145">Chemotaxis</keyword>
<dbReference type="PROSITE" id="PS50885">
    <property type="entry name" value="HAMP"/>
    <property type="match status" value="2"/>
</dbReference>
<keyword evidence="5" id="KW-0175">Coiled coil</keyword>
<feature type="domain" description="Methyl-accepting transducer" evidence="7">
    <location>
        <begin position="456"/>
        <end position="685"/>
    </location>
</feature>
<dbReference type="InterPro" id="IPR004090">
    <property type="entry name" value="Chemotax_Me-accpt_rcpt"/>
</dbReference>
<comment type="caution">
    <text evidence="9">The sequence shown here is derived from an EMBL/GenBank/DDBJ whole genome shotgun (WGS) entry which is preliminary data.</text>
</comment>
<proteinExistence type="inferred from homology"/>
<organism evidence="9 10">
    <name type="scientific">Allorhizobium terrae</name>
    <dbReference type="NCBI Taxonomy" id="1848972"/>
    <lineage>
        <taxon>Bacteria</taxon>
        <taxon>Pseudomonadati</taxon>
        <taxon>Pseudomonadota</taxon>
        <taxon>Alphaproteobacteria</taxon>
        <taxon>Hyphomicrobiales</taxon>
        <taxon>Rhizobiaceae</taxon>
        <taxon>Rhizobium/Agrobacterium group</taxon>
        <taxon>Allorhizobium</taxon>
    </lineage>
</organism>
<keyword evidence="10" id="KW-1185">Reference proteome</keyword>
<dbReference type="InterPro" id="IPR051310">
    <property type="entry name" value="MCP_chemotaxis"/>
</dbReference>
<feature type="domain" description="HAMP" evidence="8">
    <location>
        <begin position="319"/>
        <end position="372"/>
    </location>
</feature>
<dbReference type="GO" id="GO:0016020">
    <property type="term" value="C:membrane"/>
    <property type="evidence" value="ECO:0007669"/>
    <property type="project" value="UniProtKB-SubCell"/>
</dbReference>
<dbReference type="CDD" id="cd11386">
    <property type="entry name" value="MCP_signal"/>
    <property type="match status" value="1"/>
</dbReference>
<feature type="coiled-coil region" evidence="5">
    <location>
        <begin position="372"/>
        <end position="409"/>
    </location>
</feature>
<dbReference type="GO" id="GO:0004888">
    <property type="term" value="F:transmembrane signaling receptor activity"/>
    <property type="evidence" value="ECO:0007669"/>
    <property type="project" value="InterPro"/>
</dbReference>
<evidence type="ECO:0000256" key="1">
    <source>
        <dbReference type="ARBA" id="ARBA00004370"/>
    </source>
</evidence>
<evidence type="ECO:0000256" key="4">
    <source>
        <dbReference type="PROSITE-ProRule" id="PRU00284"/>
    </source>
</evidence>
<dbReference type="Gene3D" id="1.10.287.950">
    <property type="entry name" value="Methyl-accepting chemotaxis protein"/>
    <property type="match status" value="1"/>
</dbReference>
<dbReference type="SUPFAM" id="SSF158472">
    <property type="entry name" value="HAMP domain-like"/>
    <property type="match status" value="1"/>
</dbReference>
<keyword evidence="4" id="KW-0807">Transducer</keyword>
<feature type="transmembrane region" description="Helical" evidence="6">
    <location>
        <begin position="300"/>
        <end position="322"/>
    </location>
</feature>
<sequence>MMQVWNRLGIRTQISAGFLALIALMGLLIYGTVGGIRNLGAAIAEQTDNTDTAQLLTTLSQDLLNFRVYAARYTANHAPEEAAAVKKAVQDFLRDSASFKGEGEIKATLDQMRADVSAYDSAFDKVVILWNRKNSLAEKVFDFGPWTNLAIEDVLRSAWRQNDIRTMHDAQAVSATMSMSLFNSGKYQNGTAQADYDQAQLYLNKALEQQKALAEQLKDNKLQYSRVIAAGRLMANYSARLADLQATVKENRDLIDSQLGVYGPRIAQKFDVLQKIVNERLDAQSTQAMADASSTTTTTLSFSVVIIALGLGLAFVIGLVISRAVTGMASTMNALARGNNDIAINGTDYNNELGAMARSLVVFQETGRGKVAAELAAERARLAAEQERLNQDREKAEEAQRMAHAFEQISIGLDALSHGDLTVRIGAVDARYAEIRDHFNKSVATLEEAMGSVIGAVATIRSGLTEISSASHDLARRTEQQAASLEETIAALGDVSRGVNGTAEGAGRAQQAVTAARDNATKGGDIVARAVEAMTAIQGSSEKIGNIISVIDEIAFQTNLLALNAGVEAARAGEAGKGFAVVAQEVRELAQRSANAAKEIKTLISTSSAQVDTGVGLVTASGASLREIVEQVVEMSATITDIANAAREQATSLREVTAAGDQMDKVTQQNAAMVEQTTAAAQNLTQETENLAHMVQRFRTSTGQHSHYQRSAAA</sequence>
<dbReference type="Gene3D" id="1.20.1440.210">
    <property type="match status" value="1"/>
</dbReference>
<evidence type="ECO:0000313" key="9">
    <source>
        <dbReference type="EMBL" id="THF47533.1"/>
    </source>
</evidence>
<dbReference type="SMART" id="SM00283">
    <property type="entry name" value="MA"/>
    <property type="match status" value="1"/>
</dbReference>
<dbReference type="PROSITE" id="PS50111">
    <property type="entry name" value="CHEMOTAXIS_TRANSDUC_2"/>
    <property type="match status" value="1"/>
</dbReference>
<dbReference type="InterPro" id="IPR032255">
    <property type="entry name" value="HBM"/>
</dbReference>
<comment type="subcellular location">
    <subcellularLocation>
        <location evidence="1">Membrane</location>
    </subcellularLocation>
</comment>
<dbReference type="GO" id="GO:0006935">
    <property type="term" value="P:chemotaxis"/>
    <property type="evidence" value="ECO:0007669"/>
    <property type="project" value="UniProtKB-KW"/>
</dbReference>
<dbReference type="GO" id="GO:0007165">
    <property type="term" value="P:signal transduction"/>
    <property type="evidence" value="ECO:0007669"/>
    <property type="project" value="UniProtKB-KW"/>
</dbReference>
<feature type="domain" description="HAMP" evidence="8">
    <location>
        <begin position="400"/>
        <end position="451"/>
    </location>
</feature>
<dbReference type="SMART" id="SM01358">
    <property type="entry name" value="HBM"/>
    <property type="match status" value="1"/>
</dbReference>
<dbReference type="Gene3D" id="6.10.340.10">
    <property type="match status" value="1"/>
</dbReference>
<feature type="coiled-coil region" evidence="5">
    <location>
        <begin position="203"/>
        <end position="254"/>
    </location>
</feature>
<dbReference type="Pfam" id="PF00015">
    <property type="entry name" value="MCPsignal"/>
    <property type="match status" value="1"/>
</dbReference>
<dbReference type="PANTHER" id="PTHR43531:SF11">
    <property type="entry name" value="METHYL-ACCEPTING CHEMOTAXIS PROTEIN 3"/>
    <property type="match status" value="1"/>
</dbReference>
<dbReference type="Pfam" id="PF00672">
    <property type="entry name" value="HAMP"/>
    <property type="match status" value="1"/>
</dbReference>
<keyword evidence="6" id="KW-0812">Transmembrane</keyword>
<evidence type="ECO:0000259" key="8">
    <source>
        <dbReference type="PROSITE" id="PS50885"/>
    </source>
</evidence>
<dbReference type="SUPFAM" id="SSF58104">
    <property type="entry name" value="Methyl-accepting chemotaxis protein (MCP) signaling domain"/>
    <property type="match status" value="1"/>
</dbReference>
<feature type="transmembrane region" description="Helical" evidence="6">
    <location>
        <begin position="12"/>
        <end position="33"/>
    </location>
</feature>
<reference evidence="9 10" key="1">
    <citation type="submission" date="2019-04" db="EMBL/GenBank/DDBJ databases">
        <title>Rhizobium terrae sp. nov., isolated from a paddy soil.</title>
        <authorList>
            <person name="Lin S.-Y."/>
            <person name="Hameed A."/>
            <person name="Huang H.-I."/>
            <person name="Young C.-C."/>
        </authorList>
    </citation>
    <scope>NUCLEOTIDE SEQUENCE [LARGE SCALE GENOMIC DNA]</scope>
    <source>
        <strain evidence="9 10">CC-HIH110</strain>
    </source>
</reference>
<dbReference type="InterPro" id="IPR003660">
    <property type="entry name" value="HAMP_dom"/>
</dbReference>
<dbReference type="PRINTS" id="PR00260">
    <property type="entry name" value="CHEMTRNSDUCR"/>
</dbReference>
<comment type="similarity">
    <text evidence="3">Belongs to the methyl-accepting chemotaxis (MCP) protein family.</text>
</comment>
<dbReference type="FunFam" id="1.10.287.950:FF:000001">
    <property type="entry name" value="Methyl-accepting chemotaxis sensory transducer"/>
    <property type="match status" value="1"/>
</dbReference>
<protein>
    <submittedName>
        <fullName evidence="9">Methyl-accepting chemotaxis protein</fullName>
    </submittedName>
</protein>
<evidence type="ECO:0000256" key="2">
    <source>
        <dbReference type="ARBA" id="ARBA00022500"/>
    </source>
</evidence>
<name>A0A4S3ZPT6_9HYPH</name>
<dbReference type="EMBL" id="SSOA01000012">
    <property type="protein sequence ID" value="THF47533.1"/>
    <property type="molecule type" value="Genomic_DNA"/>
</dbReference>
<keyword evidence="6" id="KW-1133">Transmembrane helix</keyword>
<evidence type="ECO:0000256" key="5">
    <source>
        <dbReference type="SAM" id="Coils"/>
    </source>
</evidence>
<evidence type="ECO:0000259" key="7">
    <source>
        <dbReference type="PROSITE" id="PS50111"/>
    </source>
</evidence>